<dbReference type="CDD" id="cd04722">
    <property type="entry name" value="TIM_phosphate_binding"/>
    <property type="match status" value="1"/>
</dbReference>
<evidence type="ECO:0008006" key="6">
    <source>
        <dbReference type="Google" id="ProtNLM"/>
    </source>
</evidence>
<dbReference type="EMBL" id="CP013011">
    <property type="protein sequence ID" value="ALL01235.1"/>
    <property type="molecule type" value="Genomic_DNA"/>
</dbReference>
<proteinExistence type="inferred from homology"/>
<comment type="similarity">
    <text evidence="1">Belongs to the BtpA family.</text>
</comment>
<evidence type="ECO:0000256" key="1">
    <source>
        <dbReference type="ARBA" id="ARBA00006007"/>
    </source>
</evidence>
<keyword evidence="5" id="KW-1185">Reference proteome</keyword>
<dbReference type="Proteomes" id="UP000196694">
    <property type="component" value="Unassembled WGS sequence"/>
</dbReference>
<dbReference type="InterPro" id="IPR005137">
    <property type="entry name" value="BtpA"/>
</dbReference>
<dbReference type="EMBL" id="NCQP01000001">
    <property type="protein sequence ID" value="OWJ55690.1"/>
    <property type="molecule type" value="Genomic_DNA"/>
</dbReference>
<evidence type="ECO:0000313" key="3">
    <source>
        <dbReference type="EMBL" id="OWJ55690.1"/>
    </source>
</evidence>
<dbReference type="NCBIfam" id="TIGR00259">
    <property type="entry name" value="thylakoid_BtpA"/>
    <property type="match status" value="1"/>
</dbReference>
<dbReference type="PANTHER" id="PTHR21381:SF3">
    <property type="entry name" value="SGC REGION PROTEIN SGCQ-RELATED"/>
    <property type="match status" value="1"/>
</dbReference>
<reference evidence="2 4" key="1">
    <citation type="submission" date="2015-10" db="EMBL/GenBank/DDBJ databases">
        <title>Complete genome sequence of hyperthermophilic archaeon Pyrodictium delaneyi Su06.</title>
        <authorList>
            <person name="Jung J.-H."/>
            <person name="Lin J."/>
            <person name="Holden J.F."/>
            <person name="Park C.-S."/>
        </authorList>
    </citation>
    <scope>NUCLEOTIDE SEQUENCE [LARGE SCALE GENOMIC DNA]</scope>
    <source>
        <strain evidence="2 4">Su06</strain>
    </source>
</reference>
<protein>
    <recommendedName>
        <fullName evidence="6">Photosystem I assembly BtpA</fullName>
    </recommendedName>
</protein>
<dbReference type="PANTHER" id="PTHR21381">
    <property type="entry name" value="ZGC:162297"/>
    <property type="match status" value="1"/>
</dbReference>
<evidence type="ECO:0000313" key="5">
    <source>
        <dbReference type="Proteomes" id="UP000196694"/>
    </source>
</evidence>
<dbReference type="SUPFAM" id="SSF51366">
    <property type="entry name" value="Ribulose-phoshate binding barrel"/>
    <property type="match status" value="1"/>
</dbReference>
<reference evidence="3 5" key="2">
    <citation type="submission" date="2017-05" db="EMBL/GenBank/DDBJ databases">
        <title>The draft genome of the hyperthermophilic archaeon 'Pyrodictium delaneyi strain Hulk', an iron and nitrate reducer, reveals the capacity for sulfate reduction.</title>
        <authorList>
            <person name="Demey L.M."/>
            <person name="Miller C."/>
            <person name="Manzella M."/>
            <person name="Reguera G."/>
            <person name="Kashefi K."/>
        </authorList>
    </citation>
    <scope>NUCLEOTIDE SEQUENCE [LARGE SCALE GENOMIC DNA]</scope>
    <source>
        <strain evidence="3 5">Hulk</strain>
    </source>
</reference>
<dbReference type="RefSeq" id="WP_055409069.1">
    <property type="nucleotide sequence ID" value="NZ_CP013011.1"/>
</dbReference>
<dbReference type="GeneID" id="26099526"/>
<accession>A0A0P0N4D6</accession>
<dbReference type="Proteomes" id="UP000058613">
    <property type="component" value="Chromosome"/>
</dbReference>
<evidence type="ECO:0000313" key="2">
    <source>
        <dbReference type="EMBL" id="ALL01235.1"/>
    </source>
</evidence>
<sequence>MRREDGTEPIKLPILGFKPLIGVVHLPPTPSSPRGYGGVDRLIEYTLSEIAKLEEAGFDAVIIENYGDKPFDIESSDEVLLSVLSVIVRETVKSTKLVVGVNVLRNNAKASIAVAYASGARFVRVNAYCELRVAPEGVLLPIAREVEQLRKQLDRNILVLADIDVKHSDPLGAYNLGNVLYNCIERGHMDAIIASGTATSKPPEPGYIAFIKRNSSKPVILGSGLNINNVQLYWNLVDGFIVGSSIKYMGRAENPIDIRRAKQLAEMVENLRAKTFPV</sequence>
<dbReference type="STRING" id="1273541.Pyrde_1187"/>
<dbReference type="OrthoDB" id="38543at2157"/>
<gene>
    <name evidence="3" type="ORF">Pdsh_02605</name>
    <name evidence="2" type="ORF">Pyrde_1187</name>
</gene>
<name>A0A0P0N4D6_9CREN</name>
<dbReference type="PATRIC" id="fig|1273541.4.peg.1272"/>
<dbReference type="KEGG" id="pdl:Pyrde_1187"/>
<dbReference type="PIRSF" id="PIRSF005956">
    <property type="entry name" value="BtpA"/>
    <property type="match status" value="1"/>
</dbReference>
<dbReference type="AlphaFoldDB" id="A0A0P0N4D6"/>
<dbReference type="Pfam" id="PF03437">
    <property type="entry name" value="BtpA"/>
    <property type="match status" value="1"/>
</dbReference>
<dbReference type="InterPro" id="IPR011060">
    <property type="entry name" value="RibuloseP-bd_barrel"/>
</dbReference>
<organism evidence="2 4">
    <name type="scientific">Pyrodictium delaneyi</name>
    <dbReference type="NCBI Taxonomy" id="1273541"/>
    <lineage>
        <taxon>Archaea</taxon>
        <taxon>Thermoproteota</taxon>
        <taxon>Thermoprotei</taxon>
        <taxon>Desulfurococcales</taxon>
        <taxon>Pyrodictiaceae</taxon>
        <taxon>Pyrodictium</taxon>
    </lineage>
</organism>
<evidence type="ECO:0000313" key="4">
    <source>
        <dbReference type="Proteomes" id="UP000058613"/>
    </source>
</evidence>